<protein>
    <recommendedName>
        <fullName evidence="4">Cytochrome b562</fullName>
    </recommendedName>
</protein>
<sequence>MKHLKTFLVLALIVVANSVSAQSTFEKWPAIKEFHEVMSQTFHPAEEGNVAPIKARSEEMMNKAAMLLKSDIPTEFRTNAILASAERLQLKSKALHKLVKSNGTDAAIVKSITDLHDTFHEIVGLCSDAKN</sequence>
<dbReference type="AlphaFoldDB" id="A0A1G8EWR8"/>
<dbReference type="STRING" id="178355.SAMN04488062_11352"/>
<reference evidence="3" key="1">
    <citation type="submission" date="2016-10" db="EMBL/GenBank/DDBJ databases">
        <authorList>
            <person name="Varghese N."/>
            <person name="Submissions S."/>
        </authorList>
    </citation>
    <scope>NUCLEOTIDE SEQUENCE [LARGE SCALE GENOMIC DNA]</scope>
    <source>
        <strain evidence="3">CGMCC 1.2747</strain>
    </source>
</reference>
<dbReference type="OrthoDB" id="666901at2"/>
<evidence type="ECO:0000313" key="2">
    <source>
        <dbReference type="EMBL" id="SDH74304.1"/>
    </source>
</evidence>
<keyword evidence="1" id="KW-0732">Signal</keyword>
<name>A0A1G8EWR8_9FLAO</name>
<evidence type="ECO:0008006" key="4">
    <source>
        <dbReference type="Google" id="ProtNLM"/>
    </source>
</evidence>
<proteinExistence type="predicted"/>
<dbReference type="Proteomes" id="UP000199274">
    <property type="component" value="Unassembled WGS sequence"/>
</dbReference>
<keyword evidence="3" id="KW-1185">Reference proteome</keyword>
<dbReference type="RefSeq" id="WP_091258084.1">
    <property type="nucleotide sequence ID" value="NZ_FNDB01000013.1"/>
</dbReference>
<evidence type="ECO:0000313" key="3">
    <source>
        <dbReference type="Proteomes" id="UP000199274"/>
    </source>
</evidence>
<evidence type="ECO:0000256" key="1">
    <source>
        <dbReference type="SAM" id="SignalP"/>
    </source>
</evidence>
<gene>
    <name evidence="2" type="ORF">SAMN04488062_11352</name>
</gene>
<feature type="signal peptide" evidence="1">
    <location>
        <begin position="1"/>
        <end position="21"/>
    </location>
</feature>
<accession>A0A1G8EWR8</accession>
<feature type="chain" id="PRO_5011770059" description="Cytochrome b562" evidence="1">
    <location>
        <begin position="22"/>
        <end position="131"/>
    </location>
</feature>
<organism evidence="2 3">
    <name type="scientific">Flavobacterium omnivorum</name>
    <dbReference type="NCBI Taxonomy" id="178355"/>
    <lineage>
        <taxon>Bacteria</taxon>
        <taxon>Pseudomonadati</taxon>
        <taxon>Bacteroidota</taxon>
        <taxon>Flavobacteriia</taxon>
        <taxon>Flavobacteriales</taxon>
        <taxon>Flavobacteriaceae</taxon>
        <taxon>Flavobacterium</taxon>
    </lineage>
</organism>
<dbReference type="EMBL" id="FNDB01000013">
    <property type="protein sequence ID" value="SDH74304.1"/>
    <property type="molecule type" value="Genomic_DNA"/>
</dbReference>